<keyword evidence="1" id="KW-0812">Transmembrane</keyword>
<keyword evidence="4" id="KW-1185">Reference proteome</keyword>
<evidence type="ECO:0000313" key="3">
    <source>
        <dbReference type="EMBL" id="SDY13369.1"/>
    </source>
</evidence>
<keyword evidence="1" id="KW-0472">Membrane</keyword>
<dbReference type="Proteomes" id="UP000199079">
    <property type="component" value="Unassembled WGS sequence"/>
</dbReference>
<organism evidence="3 4">
    <name type="scientific">Halopenitus persicus</name>
    <dbReference type="NCBI Taxonomy" id="1048396"/>
    <lineage>
        <taxon>Archaea</taxon>
        <taxon>Methanobacteriati</taxon>
        <taxon>Methanobacteriota</taxon>
        <taxon>Stenosarchaea group</taxon>
        <taxon>Halobacteria</taxon>
        <taxon>Halobacteriales</taxon>
        <taxon>Haloferacaceae</taxon>
        <taxon>Halopenitus</taxon>
    </lineage>
</organism>
<dbReference type="InterPro" id="IPR055713">
    <property type="entry name" value="DUF7289"/>
</dbReference>
<evidence type="ECO:0000259" key="2">
    <source>
        <dbReference type="Pfam" id="PF23985"/>
    </source>
</evidence>
<evidence type="ECO:0000256" key="1">
    <source>
        <dbReference type="SAM" id="Phobius"/>
    </source>
</evidence>
<accession>A0A1H3HFD1</accession>
<dbReference type="Pfam" id="PF23985">
    <property type="entry name" value="DUF7308"/>
    <property type="match status" value="1"/>
</dbReference>
<keyword evidence="1" id="KW-1133">Transmembrane helix</keyword>
<gene>
    <name evidence="3" type="ORF">SAMN05216564_103227</name>
</gene>
<feature type="transmembrane region" description="Helical" evidence="1">
    <location>
        <begin position="21"/>
        <end position="45"/>
    </location>
</feature>
<feature type="domain" description="DUF7308" evidence="2">
    <location>
        <begin position="279"/>
        <end position="472"/>
    </location>
</feature>
<name>A0A1H3HFD1_9EURY</name>
<evidence type="ECO:0000313" key="4">
    <source>
        <dbReference type="Proteomes" id="UP000199079"/>
    </source>
</evidence>
<dbReference type="InterPro" id="IPR055732">
    <property type="entry name" value="DUF7308"/>
</dbReference>
<protein>
    <recommendedName>
        <fullName evidence="2">DUF7308 domain-containing protein</fullName>
    </recommendedName>
</protein>
<proteinExistence type="predicted"/>
<dbReference type="OrthoDB" id="148042at2157"/>
<reference evidence="4" key="1">
    <citation type="submission" date="2016-10" db="EMBL/GenBank/DDBJ databases">
        <authorList>
            <person name="Varghese N."/>
            <person name="Submissions S."/>
        </authorList>
    </citation>
    <scope>NUCLEOTIDE SEQUENCE [LARGE SCALE GENOMIC DNA]</scope>
    <source>
        <strain evidence="4">DC30,IBRC 10041,KCTC 4046</strain>
    </source>
</reference>
<dbReference type="AlphaFoldDB" id="A0A1H3HFD1"/>
<dbReference type="RefSeq" id="WP_092731505.1">
    <property type="nucleotide sequence ID" value="NZ_FNPC01000003.1"/>
</dbReference>
<dbReference type="EMBL" id="FNPC01000003">
    <property type="protein sequence ID" value="SDY13369.1"/>
    <property type="molecule type" value="Genomic_DNA"/>
</dbReference>
<dbReference type="Pfam" id="PF23960">
    <property type="entry name" value="DUF7289"/>
    <property type="match status" value="1"/>
</dbReference>
<sequence>MTGVGGHLRGDGADRAATAPIGVVLLIGITLVGTLTVVTFGSAAITDTQQTADVERSEHVMTQFASQASMVALGETGTQSMATGDTEGTMAVAEEAGRMQVWHVNESGNDQAHTLADSTLGSVVYRNGNHTVAYQGGGVWRTDGGGAARMVSPPQFHYRGATLTLPIVSVTAGETVASGGPSRVRLTGDGTTRVFPDPADPDSTNPVTNGSVVVAVESDYHDGWREYFERRTTGNVVNPADLPADVTDDVDTSRTVFLELEAIGGGGVFEWPGDGGSVPVRGLAGEGALEDFSTELAISNPNNAWVSFHAENGDRRFEALLEFDNGQGAGTPICEATFDTHILYGNGTDTHHWRLRDSTGTEPDNEFAGCSGDGDLTVDFASTEEFTYTTDSAPDDAVYDWGSVNDDATIVGTDGNEVTRSDGESIAVIEPVGYYAAQLGPSFDLEVEYATGGNGEGNQLDPDSSALTLRYDASGEGRYITYLHITENGVVVEFA</sequence>